<keyword evidence="6" id="KW-1185">Reference proteome</keyword>
<evidence type="ECO:0000256" key="3">
    <source>
        <dbReference type="SAM" id="MobiDB-lite"/>
    </source>
</evidence>
<keyword evidence="1 2" id="KW-0694">RNA-binding</keyword>
<feature type="compositionally biased region" description="Basic residues" evidence="3">
    <location>
        <begin position="356"/>
        <end position="368"/>
    </location>
</feature>
<evidence type="ECO:0000313" key="6">
    <source>
        <dbReference type="Proteomes" id="UP001066276"/>
    </source>
</evidence>
<dbReference type="PROSITE" id="PS50102">
    <property type="entry name" value="RRM"/>
    <property type="match status" value="2"/>
</dbReference>
<dbReference type="Gene3D" id="3.30.70.330">
    <property type="match status" value="3"/>
</dbReference>
<feature type="compositionally biased region" description="Basic and acidic residues" evidence="3">
    <location>
        <begin position="75"/>
        <end position="262"/>
    </location>
</feature>
<name>A0AAV7KSN2_PLEWA</name>
<feature type="compositionally biased region" description="Gly residues" evidence="3">
    <location>
        <begin position="1"/>
        <end position="24"/>
    </location>
</feature>
<comment type="caution">
    <text evidence="5">The sequence shown here is derived from an EMBL/GenBank/DDBJ whole genome shotgun (WGS) entry which is preliminary data.</text>
</comment>
<evidence type="ECO:0000313" key="5">
    <source>
        <dbReference type="EMBL" id="KAJ1079893.1"/>
    </source>
</evidence>
<dbReference type="Pfam" id="PF00076">
    <property type="entry name" value="RRM_1"/>
    <property type="match status" value="2"/>
</dbReference>
<sequence length="691" mass="79352">MSLRGGGPDRGMNGAHGPGPGPRGRPGSLYDAHREPFPGQGRPFGPPRSPSPPHGRFDPRGPREPVRPGPPGIRDMVEYIKDRIAHEVEVRRPDLLQDEGRRDFPRDMEGRPRGDFPRDEGRRGDFPREMDGRPRGDFPREMEGRPRADFGRELEGRRGDFPRELDGRPRGEFPREIEGRPRGDPRELEARRGDFGRELEGRPRADFLREMDGRPRGDLPRELEGRPRGDLPRDFDPRGREMEGRRADFPRDMEARRDFPLEGMRADFPRELEGRGADWPREVEGRRADWVGEVEGRRADWVKEAEARRPEWPSEFDSRRSDVAREWDKDLIGRRAEWQKEMEGRRGEWPPALPPRRSRSRSPLRHPHPSPMGMTHPSPMGMAPKARPPPAVAPQGMEGRPRAPEKPMQTHGLKVQNFPVDVHDEVLQQTLFQKFRKYGYVSTVEVHGQGEERYALVFFYRQQDQVDALIKGRRDDLLGRLVKITPWIGRETKSGGRPITDWDEKTDEFHPRASRTLLIGNLDRTITPEKLGSICERFGDVLDVEMCRAQEGEPTRSAFVEFCDMYSVCRAGKSLDGEQIGKHRIKTEFGKSIITSCVWLDGLPLEVTQEYLMQRFSRYGQVAKAVHDRLRGRALVLYTRKEDAVTAVQETKGAQISGWRLKVDFASDRARLAFCRDMEESGQDTGDFLFV</sequence>
<evidence type="ECO:0000256" key="1">
    <source>
        <dbReference type="ARBA" id="ARBA00022884"/>
    </source>
</evidence>
<feature type="compositionally biased region" description="Basic and acidic residues" evidence="3">
    <location>
        <begin position="55"/>
        <end position="66"/>
    </location>
</feature>
<feature type="domain" description="RRM" evidence="4">
    <location>
        <begin position="515"/>
        <end position="592"/>
    </location>
</feature>
<feature type="region of interest" description="Disordered" evidence="3">
    <location>
        <begin position="338"/>
        <end position="410"/>
    </location>
</feature>
<evidence type="ECO:0000256" key="2">
    <source>
        <dbReference type="PROSITE-ProRule" id="PRU00176"/>
    </source>
</evidence>
<dbReference type="EMBL" id="JANPWB010000016">
    <property type="protein sequence ID" value="KAJ1079893.1"/>
    <property type="molecule type" value="Genomic_DNA"/>
</dbReference>
<dbReference type="InterPro" id="IPR012677">
    <property type="entry name" value="Nucleotide-bd_a/b_plait_sf"/>
</dbReference>
<accession>A0AAV7KSN2</accession>
<gene>
    <name evidence="5" type="ORF">NDU88_000123</name>
</gene>
<feature type="compositionally biased region" description="Pro residues" evidence="3">
    <location>
        <begin position="44"/>
        <end position="53"/>
    </location>
</feature>
<evidence type="ECO:0000259" key="4">
    <source>
        <dbReference type="PROSITE" id="PS50102"/>
    </source>
</evidence>
<dbReference type="InterPro" id="IPR035979">
    <property type="entry name" value="RBD_domain_sf"/>
</dbReference>
<dbReference type="AlphaFoldDB" id="A0AAV7KSN2"/>
<reference evidence="5" key="1">
    <citation type="journal article" date="2022" name="bioRxiv">
        <title>Sequencing and chromosome-scale assembly of the giantPleurodeles waltlgenome.</title>
        <authorList>
            <person name="Brown T."/>
            <person name="Elewa A."/>
            <person name="Iarovenko S."/>
            <person name="Subramanian E."/>
            <person name="Araus A.J."/>
            <person name="Petzold A."/>
            <person name="Susuki M."/>
            <person name="Suzuki K.-i.T."/>
            <person name="Hayashi T."/>
            <person name="Toyoda A."/>
            <person name="Oliveira C."/>
            <person name="Osipova E."/>
            <person name="Leigh N.D."/>
            <person name="Simon A."/>
            <person name="Yun M.H."/>
        </authorList>
    </citation>
    <scope>NUCLEOTIDE SEQUENCE</scope>
    <source>
        <strain evidence="5">20211129_DDA</strain>
        <tissue evidence="5">Liver</tissue>
    </source>
</reference>
<dbReference type="PANTHER" id="PTHR23189">
    <property type="entry name" value="RNA RECOGNITION MOTIF-CONTAINING"/>
    <property type="match status" value="1"/>
</dbReference>
<dbReference type="SUPFAM" id="SSF54928">
    <property type="entry name" value="RNA-binding domain, RBD"/>
    <property type="match status" value="2"/>
</dbReference>
<dbReference type="GO" id="GO:0003723">
    <property type="term" value="F:RNA binding"/>
    <property type="evidence" value="ECO:0007669"/>
    <property type="project" value="UniProtKB-UniRule"/>
</dbReference>
<organism evidence="5 6">
    <name type="scientific">Pleurodeles waltl</name>
    <name type="common">Iberian ribbed newt</name>
    <dbReference type="NCBI Taxonomy" id="8319"/>
    <lineage>
        <taxon>Eukaryota</taxon>
        <taxon>Metazoa</taxon>
        <taxon>Chordata</taxon>
        <taxon>Craniata</taxon>
        <taxon>Vertebrata</taxon>
        <taxon>Euteleostomi</taxon>
        <taxon>Amphibia</taxon>
        <taxon>Batrachia</taxon>
        <taxon>Caudata</taxon>
        <taxon>Salamandroidea</taxon>
        <taxon>Salamandridae</taxon>
        <taxon>Pleurodelinae</taxon>
        <taxon>Pleurodeles</taxon>
    </lineage>
</organism>
<feature type="compositionally biased region" description="Basic and acidic residues" evidence="3">
    <location>
        <begin position="338"/>
        <end position="348"/>
    </location>
</feature>
<proteinExistence type="predicted"/>
<dbReference type="InterPro" id="IPR000504">
    <property type="entry name" value="RRM_dom"/>
</dbReference>
<protein>
    <recommendedName>
        <fullName evidence="4">RRM domain-containing protein</fullName>
    </recommendedName>
</protein>
<feature type="region of interest" description="Disordered" evidence="3">
    <location>
        <begin position="1"/>
        <end position="262"/>
    </location>
</feature>
<dbReference type="SMART" id="SM00360">
    <property type="entry name" value="RRM"/>
    <property type="match status" value="3"/>
</dbReference>
<dbReference type="Proteomes" id="UP001066276">
    <property type="component" value="Chromosome 12"/>
</dbReference>
<feature type="domain" description="RRM" evidence="4">
    <location>
        <begin position="596"/>
        <end position="668"/>
    </location>
</feature>